<sequence>MDAELGKTLCDEESLSWRSLTKMDGRDLPNPLNSDSIKRKKEKKRKEKGEKGEVKAKTHKGRLETKRVLS</sequence>
<feature type="compositionally biased region" description="Basic and acidic residues" evidence="1">
    <location>
        <begin position="47"/>
        <end position="70"/>
    </location>
</feature>
<dbReference type="EMBL" id="SMMG02000001">
    <property type="protein sequence ID" value="KAA3486007.1"/>
    <property type="molecule type" value="Genomic_DNA"/>
</dbReference>
<evidence type="ECO:0000313" key="3">
    <source>
        <dbReference type="Proteomes" id="UP000325315"/>
    </source>
</evidence>
<dbReference type="AlphaFoldDB" id="A0A5B6WZB1"/>
<protein>
    <submittedName>
        <fullName evidence="2">Uncharacterized protein</fullName>
    </submittedName>
</protein>
<evidence type="ECO:0000256" key="1">
    <source>
        <dbReference type="SAM" id="MobiDB-lite"/>
    </source>
</evidence>
<accession>A0A5B6WZB1</accession>
<gene>
    <name evidence="2" type="ORF">EPI10_029970</name>
</gene>
<name>A0A5B6WZB1_9ROSI</name>
<organism evidence="2 3">
    <name type="scientific">Gossypium australe</name>
    <dbReference type="NCBI Taxonomy" id="47621"/>
    <lineage>
        <taxon>Eukaryota</taxon>
        <taxon>Viridiplantae</taxon>
        <taxon>Streptophyta</taxon>
        <taxon>Embryophyta</taxon>
        <taxon>Tracheophyta</taxon>
        <taxon>Spermatophyta</taxon>
        <taxon>Magnoliopsida</taxon>
        <taxon>eudicotyledons</taxon>
        <taxon>Gunneridae</taxon>
        <taxon>Pentapetalae</taxon>
        <taxon>rosids</taxon>
        <taxon>malvids</taxon>
        <taxon>Malvales</taxon>
        <taxon>Malvaceae</taxon>
        <taxon>Malvoideae</taxon>
        <taxon>Gossypium</taxon>
    </lineage>
</organism>
<evidence type="ECO:0000313" key="2">
    <source>
        <dbReference type="EMBL" id="KAA3486007.1"/>
    </source>
</evidence>
<reference evidence="3" key="1">
    <citation type="journal article" date="2019" name="Plant Biotechnol. J.">
        <title>Genome sequencing of the Australian wild diploid species Gossypium australe highlights disease resistance and delayed gland morphogenesis.</title>
        <authorList>
            <person name="Cai Y."/>
            <person name="Cai X."/>
            <person name="Wang Q."/>
            <person name="Wang P."/>
            <person name="Zhang Y."/>
            <person name="Cai C."/>
            <person name="Xu Y."/>
            <person name="Wang K."/>
            <person name="Zhou Z."/>
            <person name="Wang C."/>
            <person name="Geng S."/>
            <person name="Li B."/>
            <person name="Dong Q."/>
            <person name="Hou Y."/>
            <person name="Wang H."/>
            <person name="Ai P."/>
            <person name="Liu Z."/>
            <person name="Yi F."/>
            <person name="Sun M."/>
            <person name="An G."/>
            <person name="Cheng J."/>
            <person name="Zhang Y."/>
            <person name="Shi Q."/>
            <person name="Xie Y."/>
            <person name="Shi X."/>
            <person name="Chang Y."/>
            <person name="Huang F."/>
            <person name="Chen Y."/>
            <person name="Hong S."/>
            <person name="Mi L."/>
            <person name="Sun Q."/>
            <person name="Zhang L."/>
            <person name="Zhou B."/>
            <person name="Peng R."/>
            <person name="Zhang X."/>
            <person name="Liu F."/>
        </authorList>
    </citation>
    <scope>NUCLEOTIDE SEQUENCE [LARGE SCALE GENOMIC DNA]</scope>
    <source>
        <strain evidence="3">cv. PA1801</strain>
    </source>
</reference>
<comment type="caution">
    <text evidence="2">The sequence shown here is derived from an EMBL/GenBank/DDBJ whole genome shotgun (WGS) entry which is preliminary data.</text>
</comment>
<dbReference type="Proteomes" id="UP000325315">
    <property type="component" value="Unassembled WGS sequence"/>
</dbReference>
<keyword evidence="3" id="KW-1185">Reference proteome</keyword>
<proteinExistence type="predicted"/>
<feature type="region of interest" description="Disordered" evidence="1">
    <location>
        <begin position="21"/>
        <end position="70"/>
    </location>
</feature>